<dbReference type="AlphaFoldDB" id="A0A645BHD9"/>
<reference evidence="1" key="1">
    <citation type="submission" date="2019-08" db="EMBL/GenBank/DDBJ databases">
        <authorList>
            <person name="Kucharzyk K."/>
            <person name="Murdoch R.W."/>
            <person name="Higgins S."/>
            <person name="Loffler F."/>
        </authorList>
    </citation>
    <scope>NUCLEOTIDE SEQUENCE</scope>
</reference>
<dbReference type="EMBL" id="VSSQ01018186">
    <property type="protein sequence ID" value="MPM61164.1"/>
    <property type="molecule type" value="Genomic_DNA"/>
</dbReference>
<name>A0A645BHD9_9ZZZZ</name>
<organism evidence="1">
    <name type="scientific">bioreactor metagenome</name>
    <dbReference type="NCBI Taxonomy" id="1076179"/>
    <lineage>
        <taxon>unclassified sequences</taxon>
        <taxon>metagenomes</taxon>
        <taxon>ecological metagenomes</taxon>
    </lineage>
</organism>
<proteinExistence type="predicted"/>
<gene>
    <name evidence="1" type="ORF">SDC9_108020</name>
</gene>
<comment type="caution">
    <text evidence="1">The sequence shown here is derived from an EMBL/GenBank/DDBJ whole genome shotgun (WGS) entry which is preliminary data.</text>
</comment>
<evidence type="ECO:0000313" key="1">
    <source>
        <dbReference type="EMBL" id="MPM61164.1"/>
    </source>
</evidence>
<sequence>MYKNPAWGFFQILEIVRQNPRMNGIHLYKHMIDMKFVRPRKIQSMQEIFIDFIEDYKYNIQTAIGGELEYFSEVFENCKSEILSGENLILKLLYESDITSNESIDIILNFYGIPLVDSNELTLMGAASKIDIARLRALEMVIGRMTSENDQRCPLYDKCIKSLYSYEQGPPFNMSKECLNNQWEKQDICLMTESMKFLKVHGKNKMQN</sequence>
<protein>
    <submittedName>
        <fullName evidence="1">Uncharacterized protein</fullName>
    </submittedName>
</protein>
<accession>A0A645BHD9</accession>